<comment type="caution">
    <text evidence="2">The sequence shown here is derived from an EMBL/GenBank/DDBJ whole genome shotgun (WGS) entry which is preliminary data.</text>
</comment>
<accession>A0A1Y2BCN0</accession>
<evidence type="ECO:0000313" key="3">
    <source>
        <dbReference type="Proteomes" id="UP000193986"/>
    </source>
</evidence>
<keyword evidence="3" id="KW-1185">Reference proteome</keyword>
<gene>
    <name evidence="2" type="ORF">BCR39DRAFT_378992</name>
</gene>
<feature type="region of interest" description="Disordered" evidence="1">
    <location>
        <begin position="49"/>
        <end position="190"/>
    </location>
</feature>
<feature type="compositionally biased region" description="Low complexity" evidence="1">
    <location>
        <begin position="88"/>
        <end position="109"/>
    </location>
</feature>
<evidence type="ECO:0000256" key="1">
    <source>
        <dbReference type="SAM" id="MobiDB-lite"/>
    </source>
</evidence>
<sequence>MALALQLGPSTSTVHSCRSGVTTKQKPIFESPEYALKQRQHHEHMLRQLQPQYHPPPQFHPPSEVPDPAAHNYSYAFTPSNRGLQLPSTASSASSDPPLWSPPSSNLSAEAEQFGLSMDNTTPMQSQSKSKSAAEKYPTPAQAPRTSFQEANSVYGQLVDSPHAGNVTWPFQDPSLPGPYSSYGGSGECF</sequence>
<name>A0A1Y2BCN0_9TREE</name>
<dbReference type="Proteomes" id="UP000193986">
    <property type="component" value="Unassembled WGS sequence"/>
</dbReference>
<protein>
    <submittedName>
        <fullName evidence="2">Uncharacterized protein</fullName>
    </submittedName>
</protein>
<feature type="compositionally biased region" description="Polar residues" evidence="1">
    <location>
        <begin position="144"/>
        <end position="155"/>
    </location>
</feature>
<dbReference type="InParanoid" id="A0A1Y2BCN0"/>
<evidence type="ECO:0000313" key="2">
    <source>
        <dbReference type="EMBL" id="ORY32591.1"/>
    </source>
</evidence>
<feature type="compositionally biased region" description="Low complexity" evidence="1">
    <location>
        <begin position="174"/>
        <end position="183"/>
    </location>
</feature>
<feature type="compositionally biased region" description="Polar residues" evidence="1">
    <location>
        <begin position="8"/>
        <end position="25"/>
    </location>
</feature>
<organism evidence="2 3">
    <name type="scientific">Naematelia encephala</name>
    <dbReference type="NCBI Taxonomy" id="71784"/>
    <lineage>
        <taxon>Eukaryota</taxon>
        <taxon>Fungi</taxon>
        <taxon>Dikarya</taxon>
        <taxon>Basidiomycota</taxon>
        <taxon>Agaricomycotina</taxon>
        <taxon>Tremellomycetes</taxon>
        <taxon>Tremellales</taxon>
        <taxon>Naemateliaceae</taxon>
        <taxon>Naematelia</taxon>
    </lineage>
</organism>
<feature type="compositionally biased region" description="Polar residues" evidence="1">
    <location>
        <begin position="75"/>
        <end position="87"/>
    </location>
</feature>
<dbReference type="AlphaFoldDB" id="A0A1Y2BCN0"/>
<feature type="compositionally biased region" description="Pro residues" evidence="1">
    <location>
        <begin position="53"/>
        <end position="65"/>
    </location>
</feature>
<feature type="region of interest" description="Disordered" evidence="1">
    <location>
        <begin position="1"/>
        <end position="31"/>
    </location>
</feature>
<dbReference type="EMBL" id="MCFC01000009">
    <property type="protein sequence ID" value="ORY32591.1"/>
    <property type="molecule type" value="Genomic_DNA"/>
</dbReference>
<proteinExistence type="predicted"/>
<reference evidence="2 3" key="1">
    <citation type="submission" date="2016-07" db="EMBL/GenBank/DDBJ databases">
        <title>Pervasive Adenine N6-methylation of Active Genes in Fungi.</title>
        <authorList>
            <consortium name="DOE Joint Genome Institute"/>
            <person name="Mondo S.J."/>
            <person name="Dannebaum R.O."/>
            <person name="Kuo R.C."/>
            <person name="Labutti K."/>
            <person name="Haridas S."/>
            <person name="Kuo A."/>
            <person name="Salamov A."/>
            <person name="Ahrendt S.R."/>
            <person name="Lipzen A."/>
            <person name="Sullivan W."/>
            <person name="Andreopoulos W.B."/>
            <person name="Clum A."/>
            <person name="Lindquist E."/>
            <person name="Daum C."/>
            <person name="Ramamoorthy G.K."/>
            <person name="Gryganskyi A."/>
            <person name="Culley D."/>
            <person name="Magnuson J.K."/>
            <person name="James T.Y."/>
            <person name="O'Malley M.A."/>
            <person name="Stajich J.E."/>
            <person name="Spatafora J.W."/>
            <person name="Visel A."/>
            <person name="Grigoriev I.V."/>
        </authorList>
    </citation>
    <scope>NUCLEOTIDE SEQUENCE [LARGE SCALE GENOMIC DNA]</scope>
    <source>
        <strain evidence="2 3">68-887.2</strain>
    </source>
</reference>